<dbReference type="GO" id="GO:0016787">
    <property type="term" value="F:hydrolase activity"/>
    <property type="evidence" value="ECO:0007669"/>
    <property type="project" value="UniProtKB-KW"/>
</dbReference>
<sequence length="273" mass="30042">MPSPDQDNVLTVLTLNIWGDHLWEERKHALVDWFTQIRPDVVALQEVTRSPELCEATWLADQTGMDAVYAAAYVRSGRSHFGNAVLSRWPIVDSRSIQLTLSGANIEPRGALTVDVRVRNRLVSVTSTHLSYRFDEGWVREAQVRQLADFVGTRSGDFPPIVCGDFNACPESTEVLFMGGMHGLDGQSLHLFDAFEVAHPGELGFTWNNTNPYTAQDPTPDQRIDYIFVGAHTADGAGKVLDAAVVCDAPRRGVWPSDHFAVVAQLACPAPGQ</sequence>
<evidence type="ECO:0000256" key="3">
    <source>
        <dbReference type="ARBA" id="ARBA00022722"/>
    </source>
</evidence>
<keyword evidence="6" id="KW-0378">Hydrolase</keyword>
<keyword evidence="3" id="KW-0540">Nuclease</keyword>
<proteinExistence type="predicted"/>
<feature type="domain" description="Endonuclease/exonuclease/phosphatase" evidence="9">
    <location>
        <begin position="13"/>
        <end position="259"/>
    </location>
</feature>
<evidence type="ECO:0000259" key="9">
    <source>
        <dbReference type="Pfam" id="PF03372"/>
    </source>
</evidence>
<dbReference type="InterPro" id="IPR036691">
    <property type="entry name" value="Endo/exonu/phosph_ase_sf"/>
</dbReference>
<evidence type="ECO:0000256" key="6">
    <source>
        <dbReference type="ARBA" id="ARBA00022801"/>
    </source>
</evidence>
<dbReference type="GO" id="GO:0004518">
    <property type="term" value="F:nuclease activity"/>
    <property type="evidence" value="ECO:0007669"/>
    <property type="project" value="UniProtKB-KW"/>
</dbReference>
<dbReference type="PANTHER" id="PTHR15822">
    <property type="entry name" value="TRAF AND TNF RECEPTOR-ASSOCIATED PROTEIN"/>
    <property type="match status" value="1"/>
</dbReference>
<evidence type="ECO:0000256" key="2">
    <source>
        <dbReference type="ARBA" id="ARBA00001946"/>
    </source>
</evidence>
<dbReference type="SUPFAM" id="SSF56219">
    <property type="entry name" value="DNase I-like"/>
    <property type="match status" value="1"/>
</dbReference>
<dbReference type="GO" id="GO:0006281">
    <property type="term" value="P:DNA repair"/>
    <property type="evidence" value="ECO:0007669"/>
    <property type="project" value="UniProtKB-KW"/>
</dbReference>
<name>A0A1X1W8G9_MYCGO</name>
<organism evidence="10 11">
    <name type="scientific">Mycobacterium gordonae</name>
    <dbReference type="NCBI Taxonomy" id="1778"/>
    <lineage>
        <taxon>Bacteria</taxon>
        <taxon>Bacillati</taxon>
        <taxon>Actinomycetota</taxon>
        <taxon>Actinomycetes</taxon>
        <taxon>Mycobacteriales</taxon>
        <taxon>Mycobacteriaceae</taxon>
        <taxon>Mycobacterium</taxon>
    </lineage>
</organism>
<evidence type="ECO:0000313" key="11">
    <source>
        <dbReference type="Proteomes" id="UP000193928"/>
    </source>
</evidence>
<keyword evidence="8" id="KW-0234">DNA repair</keyword>
<evidence type="ECO:0000256" key="8">
    <source>
        <dbReference type="ARBA" id="ARBA00023204"/>
    </source>
</evidence>
<dbReference type="Gene3D" id="3.60.10.10">
    <property type="entry name" value="Endonuclease/exonuclease/phosphatase"/>
    <property type="match status" value="1"/>
</dbReference>
<dbReference type="GO" id="GO:0046872">
    <property type="term" value="F:metal ion binding"/>
    <property type="evidence" value="ECO:0007669"/>
    <property type="project" value="UniProtKB-KW"/>
</dbReference>
<keyword evidence="4" id="KW-0479">Metal-binding</keyword>
<evidence type="ECO:0000256" key="1">
    <source>
        <dbReference type="ARBA" id="ARBA00001936"/>
    </source>
</evidence>
<evidence type="ECO:0000256" key="4">
    <source>
        <dbReference type="ARBA" id="ARBA00022723"/>
    </source>
</evidence>
<dbReference type="InterPro" id="IPR051547">
    <property type="entry name" value="TDP2-like"/>
</dbReference>
<dbReference type="InterPro" id="IPR005135">
    <property type="entry name" value="Endo/exonuclease/phosphatase"/>
</dbReference>
<comment type="caution">
    <text evidence="10">The sequence shown here is derived from an EMBL/GenBank/DDBJ whole genome shotgun (WGS) entry which is preliminary data.</text>
</comment>
<dbReference type="EMBL" id="LQOY01000106">
    <property type="protein sequence ID" value="ORV82844.1"/>
    <property type="molecule type" value="Genomic_DNA"/>
</dbReference>
<evidence type="ECO:0000256" key="7">
    <source>
        <dbReference type="ARBA" id="ARBA00022842"/>
    </source>
</evidence>
<dbReference type="Proteomes" id="UP000193928">
    <property type="component" value="Unassembled WGS sequence"/>
</dbReference>
<dbReference type="RefSeq" id="WP_083271378.1">
    <property type="nucleotide sequence ID" value="NZ_MIHG01000203.1"/>
</dbReference>
<protein>
    <recommendedName>
        <fullName evidence="9">Endonuclease/exonuclease/phosphatase domain-containing protein</fullName>
    </recommendedName>
</protein>
<dbReference type="PANTHER" id="PTHR15822:SF4">
    <property type="entry name" value="TYROSYL-DNA PHOSPHODIESTERASE 2"/>
    <property type="match status" value="1"/>
</dbReference>
<gene>
    <name evidence="10" type="ORF">AWC08_28110</name>
</gene>
<dbReference type="Pfam" id="PF03372">
    <property type="entry name" value="Exo_endo_phos"/>
    <property type="match status" value="1"/>
</dbReference>
<evidence type="ECO:0000313" key="10">
    <source>
        <dbReference type="EMBL" id="ORV82844.1"/>
    </source>
</evidence>
<comment type="cofactor">
    <cofactor evidence="1">
        <name>Mn(2+)</name>
        <dbReference type="ChEBI" id="CHEBI:29035"/>
    </cofactor>
</comment>
<evidence type="ECO:0000256" key="5">
    <source>
        <dbReference type="ARBA" id="ARBA00022763"/>
    </source>
</evidence>
<keyword evidence="7" id="KW-0460">Magnesium</keyword>
<dbReference type="AlphaFoldDB" id="A0A1X1W8G9"/>
<accession>A0A1X1W8G9</accession>
<keyword evidence="5" id="KW-0227">DNA damage</keyword>
<reference evidence="10 11" key="1">
    <citation type="submission" date="2016-01" db="EMBL/GenBank/DDBJ databases">
        <title>The new phylogeny of the genus Mycobacterium.</title>
        <authorList>
            <person name="Tarcisio F."/>
            <person name="Conor M."/>
            <person name="Antonella G."/>
            <person name="Elisabetta G."/>
            <person name="Giulia F.S."/>
            <person name="Sara T."/>
            <person name="Anna F."/>
            <person name="Clotilde B."/>
            <person name="Roberto B."/>
            <person name="Veronica D.S."/>
            <person name="Fabio R."/>
            <person name="Monica P."/>
            <person name="Olivier J."/>
            <person name="Enrico T."/>
            <person name="Nicola S."/>
        </authorList>
    </citation>
    <scope>NUCLEOTIDE SEQUENCE [LARGE SCALE GENOMIC DNA]</scope>
    <source>
        <strain evidence="10 11">DSM 44160</strain>
    </source>
</reference>
<comment type="cofactor">
    <cofactor evidence="2">
        <name>Mg(2+)</name>
        <dbReference type="ChEBI" id="CHEBI:18420"/>
    </cofactor>
</comment>
<keyword evidence="11" id="KW-1185">Reference proteome</keyword>